<protein>
    <recommendedName>
        <fullName evidence="1">DipZ thioredoxin-like C-terminal domain-containing protein</fullName>
    </recommendedName>
</protein>
<sequence>MNIFYLLGEWRIDDDFAETASATAGVIYRYDASAANLVLAGPAGTTAMVELDGQPVNAAEAGSDITWRADGQSIITLDAPRLYSLVDARGRYAPRLLKLTFLSPGVRAYAFTFG</sequence>
<comment type="caution">
    <text evidence="2">The sequence shown here is derived from an EMBL/GenBank/DDBJ whole genome shotgun (WGS) entry which is preliminary data.</text>
</comment>
<reference evidence="2 3" key="1">
    <citation type="journal article" date="2016" name="Nat. Commun.">
        <title>Thousands of microbial genomes shed light on interconnected biogeochemical processes in an aquifer system.</title>
        <authorList>
            <person name="Anantharaman K."/>
            <person name="Brown C.T."/>
            <person name="Hug L.A."/>
            <person name="Sharon I."/>
            <person name="Castelle C.J."/>
            <person name="Probst A.J."/>
            <person name="Thomas B.C."/>
            <person name="Singh A."/>
            <person name="Wilkins M.J."/>
            <person name="Karaoz U."/>
            <person name="Brodie E.L."/>
            <person name="Williams K.H."/>
            <person name="Hubbard S.S."/>
            <person name="Banfield J.F."/>
        </authorList>
    </citation>
    <scope>NUCLEOTIDE SEQUENCE [LARGE SCALE GENOMIC DNA]</scope>
</reference>
<proteinExistence type="predicted"/>
<dbReference type="InterPro" id="IPR041017">
    <property type="entry name" value="Thioredoxin_10"/>
</dbReference>
<dbReference type="Pfam" id="PF17991">
    <property type="entry name" value="Thioredoxin_10"/>
    <property type="match status" value="1"/>
</dbReference>
<name>A0A1F7U8H9_9BACT</name>
<organism evidence="2 3">
    <name type="scientific">Candidatus Uhrbacteria bacterium RIFCSPHIGHO2_02_FULL_60_10</name>
    <dbReference type="NCBI Taxonomy" id="1802392"/>
    <lineage>
        <taxon>Bacteria</taxon>
        <taxon>Candidatus Uhriibacteriota</taxon>
    </lineage>
</organism>
<evidence type="ECO:0000313" key="3">
    <source>
        <dbReference type="Proteomes" id="UP000177088"/>
    </source>
</evidence>
<dbReference type="Gene3D" id="2.60.120.260">
    <property type="entry name" value="Galactose-binding domain-like"/>
    <property type="match status" value="1"/>
</dbReference>
<evidence type="ECO:0000313" key="2">
    <source>
        <dbReference type="EMBL" id="OGL74580.1"/>
    </source>
</evidence>
<feature type="domain" description="DipZ thioredoxin-like C-terminal" evidence="1">
    <location>
        <begin position="2"/>
        <end position="114"/>
    </location>
</feature>
<dbReference type="AlphaFoldDB" id="A0A1F7U8H9"/>
<gene>
    <name evidence="2" type="ORF">A3C96_00815</name>
</gene>
<accession>A0A1F7U8H9</accession>
<evidence type="ECO:0000259" key="1">
    <source>
        <dbReference type="Pfam" id="PF17991"/>
    </source>
</evidence>
<dbReference type="Proteomes" id="UP000177088">
    <property type="component" value="Unassembled WGS sequence"/>
</dbReference>
<dbReference type="EMBL" id="MGEA01000013">
    <property type="protein sequence ID" value="OGL74580.1"/>
    <property type="molecule type" value="Genomic_DNA"/>
</dbReference>